<feature type="transmembrane region" description="Helical" evidence="7">
    <location>
        <begin position="93"/>
        <end position="117"/>
    </location>
</feature>
<protein>
    <recommendedName>
        <fullName evidence="8">Rhodopsin domain-containing protein</fullName>
    </recommendedName>
</protein>
<evidence type="ECO:0000313" key="9">
    <source>
        <dbReference type="EMBL" id="KAL1867924.1"/>
    </source>
</evidence>
<keyword evidence="2 7" id="KW-0812">Transmembrane</keyword>
<evidence type="ECO:0000256" key="5">
    <source>
        <dbReference type="ARBA" id="ARBA00038359"/>
    </source>
</evidence>
<feature type="transmembrane region" description="Helical" evidence="7">
    <location>
        <begin position="6"/>
        <end position="27"/>
    </location>
</feature>
<reference evidence="9 10" key="1">
    <citation type="journal article" date="2024" name="IMA Fungus">
        <title>IMA Genome - F19 : A genome assembly and annotation guide to empower mycologists, including annotated draft genome sequences of Ceratocystis pirilliformis, Diaporthe australafricana, Fusarium ophioides, Paecilomyces lecythidis, and Sporothrix stenoceras.</title>
        <authorList>
            <person name="Aylward J."/>
            <person name="Wilson A.M."/>
            <person name="Visagie C.M."/>
            <person name="Spraker J."/>
            <person name="Barnes I."/>
            <person name="Buitendag C."/>
            <person name="Ceriani C."/>
            <person name="Del Mar Angel L."/>
            <person name="du Plessis D."/>
            <person name="Fuchs T."/>
            <person name="Gasser K."/>
            <person name="Kramer D."/>
            <person name="Li W."/>
            <person name="Munsamy K."/>
            <person name="Piso A."/>
            <person name="Price J.L."/>
            <person name="Sonnekus B."/>
            <person name="Thomas C."/>
            <person name="van der Nest A."/>
            <person name="van Dijk A."/>
            <person name="van Heerden A."/>
            <person name="van Vuuren N."/>
            <person name="Yilmaz N."/>
            <person name="Duong T.A."/>
            <person name="van der Merwe N.A."/>
            <person name="Wingfield M.J."/>
            <person name="Wingfield B.D."/>
        </authorList>
    </citation>
    <scope>NUCLEOTIDE SEQUENCE [LARGE SCALE GENOMIC DNA]</scope>
    <source>
        <strain evidence="9 10">CMW 18300</strain>
    </source>
</reference>
<evidence type="ECO:0000256" key="4">
    <source>
        <dbReference type="ARBA" id="ARBA00023136"/>
    </source>
</evidence>
<feature type="transmembrane region" description="Helical" evidence="7">
    <location>
        <begin position="209"/>
        <end position="233"/>
    </location>
</feature>
<gene>
    <name evidence="9" type="ORF">Daus18300_006199</name>
</gene>
<evidence type="ECO:0000256" key="2">
    <source>
        <dbReference type="ARBA" id="ARBA00022692"/>
    </source>
</evidence>
<dbReference type="EMBL" id="JAWRVE010000048">
    <property type="protein sequence ID" value="KAL1867924.1"/>
    <property type="molecule type" value="Genomic_DNA"/>
</dbReference>
<keyword evidence="3 7" id="KW-1133">Transmembrane helix</keyword>
<keyword evidence="4 7" id="KW-0472">Membrane</keyword>
<evidence type="ECO:0000259" key="8">
    <source>
        <dbReference type="Pfam" id="PF20684"/>
    </source>
</evidence>
<evidence type="ECO:0000256" key="1">
    <source>
        <dbReference type="ARBA" id="ARBA00004141"/>
    </source>
</evidence>
<keyword evidence="10" id="KW-1185">Reference proteome</keyword>
<accession>A0ABR3WW78</accession>
<feature type="transmembrane region" description="Helical" evidence="7">
    <location>
        <begin position="129"/>
        <end position="149"/>
    </location>
</feature>
<name>A0ABR3WW78_9PEZI</name>
<comment type="similarity">
    <text evidence="5">Belongs to the SAT4 family.</text>
</comment>
<feature type="compositionally biased region" description="Basic and acidic residues" evidence="6">
    <location>
        <begin position="331"/>
        <end position="346"/>
    </location>
</feature>
<feature type="region of interest" description="Disordered" evidence="6">
    <location>
        <begin position="318"/>
        <end position="357"/>
    </location>
</feature>
<dbReference type="InterPro" id="IPR049326">
    <property type="entry name" value="Rhodopsin_dom_fungi"/>
</dbReference>
<evidence type="ECO:0000313" key="10">
    <source>
        <dbReference type="Proteomes" id="UP001583177"/>
    </source>
</evidence>
<dbReference type="Pfam" id="PF20684">
    <property type="entry name" value="Fung_rhodopsin"/>
    <property type="match status" value="1"/>
</dbReference>
<feature type="domain" description="Rhodopsin" evidence="8">
    <location>
        <begin position="25"/>
        <end position="277"/>
    </location>
</feature>
<dbReference type="InterPro" id="IPR052337">
    <property type="entry name" value="SAT4-like"/>
</dbReference>
<comment type="caution">
    <text evidence="9">The sequence shown here is derived from an EMBL/GenBank/DDBJ whole genome shotgun (WGS) entry which is preliminary data.</text>
</comment>
<evidence type="ECO:0000256" key="3">
    <source>
        <dbReference type="ARBA" id="ARBA00022989"/>
    </source>
</evidence>
<dbReference type="PANTHER" id="PTHR33048:SF157">
    <property type="entry name" value="INTEGRAL MEMBRANE PROTEIN"/>
    <property type="match status" value="1"/>
</dbReference>
<dbReference type="Proteomes" id="UP001583177">
    <property type="component" value="Unassembled WGS sequence"/>
</dbReference>
<evidence type="ECO:0000256" key="6">
    <source>
        <dbReference type="SAM" id="MobiDB-lite"/>
    </source>
</evidence>
<proteinExistence type="inferred from homology"/>
<comment type="subcellular location">
    <subcellularLocation>
        <location evidence="1">Membrane</location>
        <topology evidence="1">Multi-pass membrane protein</topology>
    </subcellularLocation>
</comment>
<evidence type="ECO:0000256" key="7">
    <source>
        <dbReference type="SAM" id="Phobius"/>
    </source>
</evidence>
<sequence length="357" mass="39008">MYDNPGGVIAGSVIMWILTVLCVGLRFGHKLRDNQKYHASDWLILTAWVFGTGLTVLEIYGVAIKSLGYRIGAALLEPTAVTGQLNKAKHIQLAFLLLGITGTEFVKLSVCFLYWQLFAKAHAVLRRCLIVWITLIVVWGTSFVLAGLLECGSHLTAVFGTPTEYLEHCGSAITSGYAMVGTDIATEFITLIIPIPVILGLHMDKRKKILTLLVFLIGALSVASSIIKGYIYIRSSMGLYTEDALLILTGLSMWNLAEVQIGIIAACGPLLRPVLARAFSPLTTLIASKWKSSSQLERHSKESEELPSYGKMPESELHLANKGAESVSKAPTERSTNENYEMDSRYDPTMSLPGVGK</sequence>
<organism evidence="9 10">
    <name type="scientific">Diaporthe australafricana</name>
    <dbReference type="NCBI Taxonomy" id="127596"/>
    <lineage>
        <taxon>Eukaryota</taxon>
        <taxon>Fungi</taxon>
        <taxon>Dikarya</taxon>
        <taxon>Ascomycota</taxon>
        <taxon>Pezizomycotina</taxon>
        <taxon>Sordariomycetes</taxon>
        <taxon>Sordariomycetidae</taxon>
        <taxon>Diaporthales</taxon>
        <taxon>Diaporthaceae</taxon>
        <taxon>Diaporthe</taxon>
    </lineage>
</organism>
<dbReference type="PANTHER" id="PTHR33048">
    <property type="entry name" value="PTH11-LIKE INTEGRAL MEMBRANE PROTEIN (AFU_ORTHOLOGUE AFUA_5G11245)"/>
    <property type="match status" value="1"/>
</dbReference>
<feature type="transmembrane region" description="Helical" evidence="7">
    <location>
        <begin position="39"/>
        <end position="60"/>
    </location>
</feature>
<feature type="transmembrane region" description="Helical" evidence="7">
    <location>
        <begin position="184"/>
        <end position="202"/>
    </location>
</feature>